<evidence type="ECO:0000313" key="2">
    <source>
        <dbReference type="Proteomes" id="UP000031572"/>
    </source>
</evidence>
<sequence>MPPVQKFDPDLLPLSLRPWIMDIAYRMQCPPDYPAVGSIVALSSLIGARAVVQPKARDTWQVVPNLWGLVVGRPGVMKSPALSAALKPLYQLQAREHECWEAEHAAWAIDTKLADLQKANNEKEARQLATKDPEKARALLHSEDLPEPTQRRYIINDTTVEKLGELLKVNPWGVLSYRDEIYGLLASMEKSGQEGSRAFYLQAYDGDKGYMFDRIGRGEVHIPRVCLAMLGGIQPGRVQEYVRGAVSGGSSDDGLLQRFGLTVWPDVNSAYRLIDQAPDAAAKQAVQTVFERLARLHPNSDTEPQIWRLDPAAQTHFIEWLVPFETELRGDELHPALISHLAKYRKLIPALALIFALVETPASGGVIGEAEMMRAIAWGDYLRTHANRLYSAAVTPEITGAAKLLKKVSSGVLGSEFTPRIVVQKEWGGLNTPEEVRKAANVLVEYGWLRPEKYQTGGRPSERYVVNPAALQQEAA</sequence>
<protein>
    <recommendedName>
        <fullName evidence="3">DUF3987 domain-containing protein</fullName>
    </recommendedName>
</protein>
<gene>
    <name evidence="1" type="ORF">TSA66_19360</name>
</gene>
<organism evidence="1 2">
    <name type="scientific">Noviherbaspirillum autotrophicum</name>
    <dbReference type="NCBI Taxonomy" id="709839"/>
    <lineage>
        <taxon>Bacteria</taxon>
        <taxon>Pseudomonadati</taxon>
        <taxon>Pseudomonadota</taxon>
        <taxon>Betaproteobacteria</taxon>
        <taxon>Burkholderiales</taxon>
        <taxon>Oxalobacteraceae</taxon>
        <taxon>Noviherbaspirillum</taxon>
    </lineage>
</organism>
<proteinExistence type="predicted"/>
<dbReference type="EMBL" id="JWJG01000028">
    <property type="protein sequence ID" value="KIF83857.1"/>
    <property type="molecule type" value="Genomic_DNA"/>
</dbReference>
<dbReference type="Proteomes" id="UP000031572">
    <property type="component" value="Unassembled WGS sequence"/>
</dbReference>
<reference evidence="1 2" key="1">
    <citation type="submission" date="2014-12" db="EMBL/GenBank/DDBJ databases">
        <title>Denitrispirillum autotrophicum gen. nov., sp. nov., Denitrifying, Facultatively Autotrophic Bacteria Isolated from Rice Paddy Soil.</title>
        <authorList>
            <person name="Ishii S."/>
            <person name="Ashida N."/>
            <person name="Ohno H."/>
            <person name="Otsuka S."/>
            <person name="Yokota A."/>
            <person name="Senoo K."/>
        </authorList>
    </citation>
    <scope>NUCLEOTIDE SEQUENCE [LARGE SCALE GENOMIC DNA]</scope>
    <source>
        <strain evidence="1 2">TSA66</strain>
    </source>
</reference>
<evidence type="ECO:0000313" key="1">
    <source>
        <dbReference type="EMBL" id="KIF83857.1"/>
    </source>
</evidence>
<dbReference type="STRING" id="709839.TSA66_19360"/>
<name>A0A0C1YT70_9BURK</name>
<keyword evidence="2" id="KW-1185">Reference proteome</keyword>
<comment type="caution">
    <text evidence="1">The sequence shown here is derived from an EMBL/GenBank/DDBJ whole genome shotgun (WGS) entry which is preliminary data.</text>
</comment>
<dbReference type="Pfam" id="PF13148">
    <property type="entry name" value="DUF3987"/>
    <property type="match status" value="1"/>
</dbReference>
<evidence type="ECO:0008006" key="3">
    <source>
        <dbReference type="Google" id="ProtNLM"/>
    </source>
</evidence>
<dbReference type="InterPro" id="IPR025048">
    <property type="entry name" value="DUF3987"/>
</dbReference>
<accession>A0A0C1YT70</accession>
<dbReference type="AlphaFoldDB" id="A0A0C1YT70"/>